<keyword evidence="2" id="KW-1185">Reference proteome</keyword>
<organism evidence="1 2">
    <name type="scientific">Tritrichomonas musculus</name>
    <dbReference type="NCBI Taxonomy" id="1915356"/>
    <lineage>
        <taxon>Eukaryota</taxon>
        <taxon>Metamonada</taxon>
        <taxon>Parabasalia</taxon>
        <taxon>Tritrichomonadida</taxon>
        <taxon>Tritrichomonadidae</taxon>
        <taxon>Tritrichomonas</taxon>
    </lineage>
</organism>
<dbReference type="EMBL" id="JAPFFF010000014">
    <property type="protein sequence ID" value="KAK8870388.1"/>
    <property type="molecule type" value="Genomic_DNA"/>
</dbReference>
<gene>
    <name evidence="1" type="ORF">M9Y10_008270</name>
</gene>
<accession>A0ABR2IXP8</accession>
<dbReference type="Proteomes" id="UP001470230">
    <property type="component" value="Unassembled WGS sequence"/>
</dbReference>
<comment type="caution">
    <text evidence="1">The sequence shown here is derived from an EMBL/GenBank/DDBJ whole genome shotgun (WGS) entry which is preliminary data.</text>
</comment>
<proteinExistence type="predicted"/>
<name>A0ABR2IXP8_9EUKA</name>
<evidence type="ECO:0000313" key="2">
    <source>
        <dbReference type="Proteomes" id="UP001470230"/>
    </source>
</evidence>
<evidence type="ECO:0000313" key="1">
    <source>
        <dbReference type="EMBL" id="KAK8870388.1"/>
    </source>
</evidence>
<protein>
    <submittedName>
        <fullName evidence="1">Uncharacterized protein</fullName>
    </submittedName>
</protein>
<reference evidence="1 2" key="1">
    <citation type="submission" date="2024-04" db="EMBL/GenBank/DDBJ databases">
        <title>Tritrichomonas musculus Genome.</title>
        <authorList>
            <person name="Alves-Ferreira E."/>
            <person name="Grigg M."/>
            <person name="Lorenzi H."/>
            <person name="Galac M."/>
        </authorList>
    </citation>
    <scope>NUCLEOTIDE SEQUENCE [LARGE SCALE GENOMIC DNA]</scope>
    <source>
        <strain evidence="1 2">EAF2021</strain>
    </source>
</reference>
<sequence length="113" mass="12974">MKYLFDNVPLEKTINIVETAILITPKNLKILHSKGKDDVIIPVKYSDMERIMCVYAICANGSKYLMQFIAKCEADKVLNTQIGDVRPHLNTFSIKGWIDSNTIYECLNYIRSQ</sequence>